<evidence type="ECO:0000313" key="3">
    <source>
        <dbReference type="EMBL" id="MED6178229.1"/>
    </source>
</evidence>
<feature type="compositionally biased region" description="Basic residues" evidence="1">
    <location>
        <begin position="229"/>
        <end position="239"/>
    </location>
</feature>
<evidence type="ECO:0000259" key="2">
    <source>
        <dbReference type="Pfam" id="PF10536"/>
    </source>
</evidence>
<feature type="compositionally biased region" description="Basic and acidic residues" evidence="1">
    <location>
        <begin position="219"/>
        <end position="228"/>
    </location>
</feature>
<accession>A0ABU6VYU5</accession>
<dbReference type="Pfam" id="PF10536">
    <property type="entry name" value="PMD"/>
    <property type="match status" value="1"/>
</dbReference>
<dbReference type="Proteomes" id="UP001341840">
    <property type="component" value="Unassembled WGS sequence"/>
</dbReference>
<proteinExistence type="predicted"/>
<name>A0ABU6VYU5_9FABA</name>
<evidence type="ECO:0000256" key="1">
    <source>
        <dbReference type="SAM" id="MobiDB-lite"/>
    </source>
</evidence>
<feature type="domain" description="Aminotransferase-like plant mobile" evidence="2">
    <location>
        <begin position="46"/>
        <end position="180"/>
    </location>
</feature>
<sequence>MKMVKQENGAAGKTTQPPAVLDILALPVPSPTRVWGGFLPASDEKGPKVLQMRHRLDMFRESDFIWVPYSALDVVGVVDPAILHERHMLVWRSVMALIYFGTIEWHQVDKVLPQFGGVQSRPRKALDLDFMHSKDGRGEDRWFPGKYSTWHKDWENWMAHVLVFPVHPHPGPDREFLDWWYELPHRFLSPEVLLADPRGGEVDEIVATRGTLVPTHRTHVPDVPDRSRPDRRRKVRTRMSQRCDGNGDSEERVRRA</sequence>
<protein>
    <recommendedName>
        <fullName evidence="2">Aminotransferase-like plant mobile domain-containing protein</fullName>
    </recommendedName>
</protein>
<dbReference type="EMBL" id="JASCZI010154962">
    <property type="protein sequence ID" value="MED6178229.1"/>
    <property type="molecule type" value="Genomic_DNA"/>
</dbReference>
<evidence type="ECO:0000313" key="4">
    <source>
        <dbReference type="Proteomes" id="UP001341840"/>
    </source>
</evidence>
<keyword evidence="4" id="KW-1185">Reference proteome</keyword>
<organism evidence="3 4">
    <name type="scientific">Stylosanthes scabra</name>
    <dbReference type="NCBI Taxonomy" id="79078"/>
    <lineage>
        <taxon>Eukaryota</taxon>
        <taxon>Viridiplantae</taxon>
        <taxon>Streptophyta</taxon>
        <taxon>Embryophyta</taxon>
        <taxon>Tracheophyta</taxon>
        <taxon>Spermatophyta</taxon>
        <taxon>Magnoliopsida</taxon>
        <taxon>eudicotyledons</taxon>
        <taxon>Gunneridae</taxon>
        <taxon>Pentapetalae</taxon>
        <taxon>rosids</taxon>
        <taxon>fabids</taxon>
        <taxon>Fabales</taxon>
        <taxon>Fabaceae</taxon>
        <taxon>Papilionoideae</taxon>
        <taxon>50 kb inversion clade</taxon>
        <taxon>dalbergioids sensu lato</taxon>
        <taxon>Dalbergieae</taxon>
        <taxon>Pterocarpus clade</taxon>
        <taxon>Stylosanthes</taxon>
    </lineage>
</organism>
<comment type="caution">
    <text evidence="3">The sequence shown here is derived from an EMBL/GenBank/DDBJ whole genome shotgun (WGS) entry which is preliminary data.</text>
</comment>
<feature type="region of interest" description="Disordered" evidence="1">
    <location>
        <begin position="215"/>
        <end position="256"/>
    </location>
</feature>
<dbReference type="InterPro" id="IPR044824">
    <property type="entry name" value="MAIN-like"/>
</dbReference>
<dbReference type="InterPro" id="IPR019557">
    <property type="entry name" value="AminoTfrase-like_pln_mobile"/>
</dbReference>
<dbReference type="PANTHER" id="PTHR46033">
    <property type="entry name" value="PROTEIN MAIN-LIKE 2"/>
    <property type="match status" value="1"/>
</dbReference>
<reference evidence="3 4" key="1">
    <citation type="journal article" date="2023" name="Plants (Basel)">
        <title>Bridging the Gap: Combining Genomics and Transcriptomics Approaches to Understand Stylosanthes scabra, an Orphan Legume from the Brazilian Caatinga.</title>
        <authorList>
            <person name="Ferreira-Neto J.R.C."/>
            <person name="da Silva M.D."/>
            <person name="Binneck E."/>
            <person name="de Melo N.F."/>
            <person name="da Silva R.H."/>
            <person name="de Melo A.L.T.M."/>
            <person name="Pandolfi V."/>
            <person name="Bustamante F.O."/>
            <person name="Brasileiro-Vidal A.C."/>
            <person name="Benko-Iseppon A.M."/>
        </authorList>
    </citation>
    <scope>NUCLEOTIDE SEQUENCE [LARGE SCALE GENOMIC DNA]</scope>
    <source>
        <tissue evidence="3">Leaves</tissue>
    </source>
</reference>
<gene>
    <name evidence="3" type="ORF">PIB30_105601</name>
</gene>
<dbReference type="PANTHER" id="PTHR46033:SF1">
    <property type="entry name" value="PROTEIN MAIN-LIKE 2"/>
    <property type="match status" value="1"/>
</dbReference>